<keyword evidence="4" id="KW-1185">Reference proteome</keyword>
<dbReference type="RefSeq" id="WP_003108054.1">
    <property type="nucleotide sequence ID" value="NZ_ALYM01000002.1"/>
</dbReference>
<keyword evidence="1" id="KW-0812">Transmembrane</keyword>
<feature type="transmembrane region" description="Helical" evidence="1">
    <location>
        <begin position="189"/>
        <end position="207"/>
    </location>
</feature>
<feature type="transmembrane region" description="Helical" evidence="1">
    <location>
        <begin position="83"/>
        <end position="101"/>
    </location>
</feature>
<feature type="transmembrane region" description="Helical" evidence="1">
    <location>
        <begin position="246"/>
        <end position="263"/>
    </location>
</feature>
<evidence type="ECO:0000259" key="2">
    <source>
        <dbReference type="Pfam" id="PF01757"/>
    </source>
</evidence>
<dbReference type="InterPro" id="IPR002656">
    <property type="entry name" value="Acyl_transf_3_dom"/>
</dbReference>
<reference evidence="3 4" key="1">
    <citation type="journal article" date="2013" name="PLoS ONE">
        <title>Comparative Genomic Characterization of Three Streptococcus parauberis Strains in Fish Pathogen, as Assessed by Wide-Genome Analyses.</title>
        <authorList>
            <person name="Nho S.W."/>
            <person name="Hikima J."/>
            <person name="Park S.B."/>
            <person name="Jang H.B."/>
            <person name="Cha I.S."/>
            <person name="Yasuike M."/>
            <person name="Nakamura Y."/>
            <person name="Fujiwara A."/>
            <person name="Sano M."/>
            <person name="Kanai K."/>
            <person name="Kondo H."/>
            <person name="Hirono I."/>
            <person name="Takeyama H."/>
            <person name="Aoki T."/>
            <person name="Jung T.S."/>
        </authorList>
    </citation>
    <scope>NUCLEOTIDE SEQUENCE [LARGE SCALE GENOMIC DNA]</scope>
    <source>
        <strain evidence="3 4">KRS-02083</strain>
    </source>
</reference>
<feature type="transmembrane region" description="Helical" evidence="1">
    <location>
        <begin position="311"/>
        <end position="331"/>
    </location>
</feature>
<feature type="transmembrane region" description="Helical" evidence="1">
    <location>
        <begin position="150"/>
        <end position="169"/>
    </location>
</feature>
<proteinExistence type="predicted"/>
<feature type="transmembrane region" description="Helical" evidence="1">
    <location>
        <begin position="7"/>
        <end position="28"/>
    </location>
</feature>
<dbReference type="Proteomes" id="UP000011769">
    <property type="component" value="Unassembled WGS sequence"/>
</dbReference>
<organism evidence="3 4">
    <name type="scientific">Streptococcus parauberis KRS-02083</name>
    <dbReference type="NCBI Taxonomy" id="1207545"/>
    <lineage>
        <taxon>Bacteria</taxon>
        <taxon>Bacillati</taxon>
        <taxon>Bacillota</taxon>
        <taxon>Bacilli</taxon>
        <taxon>Lactobacillales</taxon>
        <taxon>Streptococcaceae</taxon>
        <taxon>Streptococcus</taxon>
    </lineage>
</organism>
<dbReference type="Pfam" id="PF01757">
    <property type="entry name" value="Acyl_transf_3"/>
    <property type="match status" value="1"/>
</dbReference>
<comment type="caution">
    <text evidence="3">The sequence shown here is derived from an EMBL/GenBank/DDBJ whole genome shotgun (WGS) entry which is preliminary data.</text>
</comment>
<accession>A0ABN0IT36</accession>
<sequence>MVKTRSSYNFALLSCLQYIFSILVMVIHSGRLFESDSLHFIFKSFFGRMAVPYFLVCTAFFLREQERSGGSCQLYFKGLIKKYVGWSLLYLPLAFLFFEHLNLSYWFMLPALLLVFLYLGFSHTLWYIPALFLGWHFLHLLCRRLGQGKTLVTIIALYVLGTYETYSALFTGQLIETYMAKYFAIFQTTRNGLFFVPIFLFLGILLYDRFDHKSFSKATILKTVIFLSLLGLECLFIFYHQGRDKNFFLSAPVFICFLFNLSIRSRFWKNRDLSYLKVLSSYYFFIHPMYIQLTSYMMSKSDYSIYDQGKFIFLVTLILTHLSSIVLIKLVNRHKKYSTRC</sequence>
<dbReference type="EMBL" id="ALYM01000002">
    <property type="protein sequence ID" value="EMG26006.1"/>
    <property type="molecule type" value="Genomic_DNA"/>
</dbReference>
<feature type="transmembrane region" description="Helical" evidence="1">
    <location>
        <begin position="219"/>
        <end position="240"/>
    </location>
</feature>
<evidence type="ECO:0000313" key="4">
    <source>
        <dbReference type="Proteomes" id="UP000011769"/>
    </source>
</evidence>
<feature type="transmembrane region" description="Helical" evidence="1">
    <location>
        <begin position="107"/>
        <end position="138"/>
    </location>
</feature>
<feature type="transmembrane region" description="Helical" evidence="1">
    <location>
        <begin position="275"/>
        <end position="291"/>
    </location>
</feature>
<gene>
    <name evidence="3" type="ORF">SPJ1_0683</name>
</gene>
<evidence type="ECO:0000256" key="1">
    <source>
        <dbReference type="SAM" id="Phobius"/>
    </source>
</evidence>
<protein>
    <recommendedName>
        <fullName evidence="2">Acyltransferase 3 domain-containing protein</fullName>
    </recommendedName>
</protein>
<evidence type="ECO:0000313" key="3">
    <source>
        <dbReference type="EMBL" id="EMG26006.1"/>
    </source>
</evidence>
<feature type="domain" description="Acyltransferase 3" evidence="2">
    <location>
        <begin position="15"/>
        <end position="318"/>
    </location>
</feature>
<feature type="transmembrane region" description="Helical" evidence="1">
    <location>
        <begin position="40"/>
        <end position="62"/>
    </location>
</feature>
<name>A0ABN0IT36_9STRE</name>
<keyword evidence="1" id="KW-0472">Membrane</keyword>
<keyword evidence="1" id="KW-1133">Transmembrane helix</keyword>